<evidence type="ECO:0000259" key="1">
    <source>
        <dbReference type="PROSITE" id="PS50995"/>
    </source>
</evidence>
<organism evidence="2 3">
    <name type="scientific">Streptomyces hygroscopicus</name>
    <dbReference type="NCBI Taxonomy" id="1912"/>
    <lineage>
        <taxon>Bacteria</taxon>
        <taxon>Bacillati</taxon>
        <taxon>Actinomycetota</taxon>
        <taxon>Actinomycetes</taxon>
        <taxon>Kitasatosporales</taxon>
        <taxon>Streptomycetaceae</taxon>
        <taxon>Streptomyces</taxon>
        <taxon>Streptomyces violaceusniger group</taxon>
    </lineage>
</organism>
<dbReference type="SMART" id="SM00347">
    <property type="entry name" value="HTH_MARR"/>
    <property type="match status" value="1"/>
</dbReference>
<feature type="domain" description="HTH marR-type" evidence="1">
    <location>
        <begin position="14"/>
        <end position="145"/>
    </location>
</feature>
<reference evidence="2" key="1">
    <citation type="submission" date="2024-05" db="EMBL/GenBank/DDBJ databases">
        <title>Whole genome shotgun sequence of Streptomyces hygroscopicus NBRC 113678.</title>
        <authorList>
            <person name="Komaki H."/>
            <person name="Tamura T."/>
        </authorList>
    </citation>
    <scope>NUCLEOTIDE SEQUENCE</scope>
    <source>
        <strain evidence="2">N11-34</strain>
    </source>
</reference>
<dbReference type="InterPro" id="IPR039422">
    <property type="entry name" value="MarR/SlyA-like"/>
</dbReference>
<keyword evidence="3" id="KW-1185">Reference proteome</keyword>
<dbReference type="InterPro" id="IPR000835">
    <property type="entry name" value="HTH_MarR-typ"/>
</dbReference>
<dbReference type="InterPro" id="IPR036388">
    <property type="entry name" value="WH-like_DNA-bd_sf"/>
</dbReference>
<dbReference type="PANTHER" id="PTHR33164">
    <property type="entry name" value="TRANSCRIPTIONAL REGULATOR, MARR FAMILY"/>
    <property type="match status" value="1"/>
</dbReference>
<sequence length="166" mass="17555">MGTLMGMASHADPEESLGFALKTLQQTLRSRMDAALAQAGLTTPQYLVLALLEDHPGISNSELARRSAVAAPTMLKILDALARAGYVERADRTPQLRTRGTTLTDSGRSRLAQASATVEEFENLLRGAAGADAPVIAAWLRTCTGLLMEARTAREPGASPSPGTPR</sequence>
<comment type="caution">
    <text evidence="2">The sequence shown here is derived from an EMBL/GenBank/DDBJ whole genome shotgun (WGS) entry which is preliminary data.</text>
</comment>
<evidence type="ECO:0000313" key="3">
    <source>
        <dbReference type="Proteomes" id="UP001054854"/>
    </source>
</evidence>
<dbReference type="PROSITE" id="PS50995">
    <property type="entry name" value="HTH_MARR_2"/>
    <property type="match status" value="1"/>
</dbReference>
<proteinExistence type="predicted"/>
<dbReference type="Gene3D" id="1.10.10.10">
    <property type="entry name" value="Winged helix-like DNA-binding domain superfamily/Winged helix DNA-binding domain"/>
    <property type="match status" value="1"/>
</dbReference>
<protein>
    <recommendedName>
        <fullName evidence="1">HTH marR-type domain-containing protein</fullName>
    </recommendedName>
</protein>
<dbReference type="SUPFAM" id="SSF46785">
    <property type="entry name" value="Winged helix' DNA-binding domain"/>
    <property type="match status" value="1"/>
</dbReference>
<dbReference type="PANTHER" id="PTHR33164:SF43">
    <property type="entry name" value="HTH-TYPE TRANSCRIPTIONAL REPRESSOR YETL"/>
    <property type="match status" value="1"/>
</dbReference>
<dbReference type="Pfam" id="PF01047">
    <property type="entry name" value="MarR"/>
    <property type="match status" value="1"/>
</dbReference>
<accession>A0ABQ3UFU2</accession>
<evidence type="ECO:0000313" key="2">
    <source>
        <dbReference type="EMBL" id="GHJ34073.1"/>
    </source>
</evidence>
<gene>
    <name evidence="2" type="ORF">TPA0910_85060</name>
</gene>
<dbReference type="InterPro" id="IPR036390">
    <property type="entry name" value="WH_DNA-bd_sf"/>
</dbReference>
<dbReference type="Proteomes" id="UP001054854">
    <property type="component" value="Unassembled WGS sequence"/>
</dbReference>
<name>A0ABQ3UFU2_STRHY</name>
<dbReference type="EMBL" id="BNEK01000005">
    <property type="protein sequence ID" value="GHJ34073.1"/>
    <property type="molecule type" value="Genomic_DNA"/>
</dbReference>